<name>A0A6G0TZY7_APHGL</name>
<gene>
    <name evidence="3" type="ORF">AGLY_004278</name>
</gene>
<dbReference type="GO" id="GO:0005615">
    <property type="term" value="C:extracellular space"/>
    <property type="evidence" value="ECO:0007669"/>
    <property type="project" value="TreeGrafter"/>
</dbReference>
<organism evidence="3 4">
    <name type="scientific">Aphis glycines</name>
    <name type="common">Soybean aphid</name>
    <dbReference type="NCBI Taxonomy" id="307491"/>
    <lineage>
        <taxon>Eukaryota</taxon>
        <taxon>Metazoa</taxon>
        <taxon>Ecdysozoa</taxon>
        <taxon>Arthropoda</taxon>
        <taxon>Hexapoda</taxon>
        <taxon>Insecta</taxon>
        <taxon>Pterygota</taxon>
        <taxon>Neoptera</taxon>
        <taxon>Paraneoptera</taxon>
        <taxon>Hemiptera</taxon>
        <taxon>Sternorrhyncha</taxon>
        <taxon>Aphidomorpha</taxon>
        <taxon>Aphidoidea</taxon>
        <taxon>Aphididae</taxon>
        <taxon>Aphidini</taxon>
        <taxon>Aphis</taxon>
        <taxon>Aphis</taxon>
    </lineage>
</organism>
<sequence>MVYTDTTSYHLPTYDLCNNNNRIAILQFISNQAVNFQTYKRGLVQFCKSVLSTFYNTFKMAIKMIMFAALFGHLAIAYSPTEYNSYGADHYEHASKPYNFKYSVKDLHTHDIKSQHEESDGHGNVKGSYRLVEPDGSTRVVEYTADHEHGFNAVVKKIDAPNHHGEYSGTVDYHNHHESLHPYKHSSYNFF</sequence>
<dbReference type="InterPro" id="IPR051217">
    <property type="entry name" value="Insect_Cuticle_Struc_Prot"/>
</dbReference>
<dbReference type="OrthoDB" id="6582524at2759"/>
<keyword evidence="4" id="KW-1185">Reference proteome</keyword>
<proteinExistence type="predicted"/>
<keyword evidence="1 2" id="KW-0193">Cuticle</keyword>
<dbReference type="PANTHER" id="PTHR12236">
    <property type="entry name" value="STRUCTURAL CONTITUENT OF CUTICLE"/>
    <property type="match status" value="1"/>
</dbReference>
<dbReference type="AlphaFoldDB" id="A0A6G0TZY7"/>
<dbReference type="GO" id="GO:0042302">
    <property type="term" value="F:structural constituent of cuticle"/>
    <property type="evidence" value="ECO:0007669"/>
    <property type="project" value="UniProtKB-UniRule"/>
</dbReference>
<comment type="caution">
    <text evidence="3">The sequence shown here is derived from an EMBL/GenBank/DDBJ whole genome shotgun (WGS) entry which is preliminary data.</text>
</comment>
<dbReference type="InterPro" id="IPR031311">
    <property type="entry name" value="CHIT_BIND_RR_consensus"/>
</dbReference>
<dbReference type="Pfam" id="PF00379">
    <property type="entry name" value="Chitin_bind_4"/>
    <property type="match status" value="1"/>
</dbReference>
<accession>A0A6G0TZY7</accession>
<evidence type="ECO:0000256" key="2">
    <source>
        <dbReference type="PROSITE-ProRule" id="PRU00497"/>
    </source>
</evidence>
<dbReference type="Proteomes" id="UP000475862">
    <property type="component" value="Unassembled WGS sequence"/>
</dbReference>
<dbReference type="PRINTS" id="PR00947">
    <property type="entry name" value="CUTICLE"/>
</dbReference>
<dbReference type="GO" id="GO:0031012">
    <property type="term" value="C:extracellular matrix"/>
    <property type="evidence" value="ECO:0007669"/>
    <property type="project" value="TreeGrafter"/>
</dbReference>
<protein>
    <submittedName>
        <fullName evidence="3">Uncharacterized protein</fullName>
    </submittedName>
</protein>
<dbReference type="InterPro" id="IPR000618">
    <property type="entry name" value="Insect_cuticle"/>
</dbReference>
<dbReference type="PANTHER" id="PTHR12236:SF95">
    <property type="entry name" value="CUTICULAR PROTEIN 76BD, ISOFORM C-RELATED"/>
    <property type="match status" value="1"/>
</dbReference>
<dbReference type="PROSITE" id="PS00233">
    <property type="entry name" value="CHIT_BIND_RR_1"/>
    <property type="match status" value="1"/>
</dbReference>
<dbReference type="EMBL" id="VYZN01000013">
    <property type="protein sequence ID" value="KAE9541033.1"/>
    <property type="molecule type" value="Genomic_DNA"/>
</dbReference>
<evidence type="ECO:0000313" key="3">
    <source>
        <dbReference type="EMBL" id="KAE9541033.1"/>
    </source>
</evidence>
<evidence type="ECO:0000313" key="4">
    <source>
        <dbReference type="Proteomes" id="UP000475862"/>
    </source>
</evidence>
<dbReference type="PROSITE" id="PS51155">
    <property type="entry name" value="CHIT_BIND_RR_2"/>
    <property type="match status" value="1"/>
</dbReference>
<evidence type="ECO:0000256" key="1">
    <source>
        <dbReference type="ARBA" id="ARBA00022460"/>
    </source>
</evidence>
<reference evidence="3 4" key="1">
    <citation type="submission" date="2019-08" db="EMBL/GenBank/DDBJ databases">
        <title>The genome of the soybean aphid Biotype 1, its phylome, world population structure and adaptation to the North American continent.</title>
        <authorList>
            <person name="Giordano R."/>
            <person name="Donthu R.K."/>
            <person name="Hernandez A.G."/>
            <person name="Wright C.L."/>
            <person name="Zimin A.V."/>
        </authorList>
    </citation>
    <scope>NUCLEOTIDE SEQUENCE [LARGE SCALE GENOMIC DNA]</scope>
    <source>
        <tissue evidence="3">Whole aphids</tissue>
    </source>
</reference>